<evidence type="ECO:0000256" key="1">
    <source>
        <dbReference type="ARBA" id="ARBA00023186"/>
    </source>
</evidence>
<dbReference type="AlphaFoldDB" id="A0A2A9P396"/>
<dbReference type="GO" id="GO:0005829">
    <property type="term" value="C:cytosol"/>
    <property type="evidence" value="ECO:0007669"/>
    <property type="project" value="TreeGrafter"/>
</dbReference>
<dbReference type="OrthoDB" id="550424at2759"/>
<feature type="region of interest" description="Disordered" evidence="2">
    <location>
        <begin position="313"/>
        <end position="340"/>
    </location>
</feature>
<dbReference type="GO" id="GO:0006413">
    <property type="term" value="P:translational initiation"/>
    <property type="evidence" value="ECO:0007669"/>
    <property type="project" value="TreeGrafter"/>
</dbReference>
<reference evidence="4 5" key="1">
    <citation type="journal article" date="2015" name="BMC Genomics">
        <title>Gene expression during zombie ant biting behavior reflects the complexity underlying fungal parasitic behavioral manipulation.</title>
        <authorList>
            <person name="de Bekker C."/>
            <person name="Ohm R.A."/>
            <person name="Loreto R.G."/>
            <person name="Sebastian A."/>
            <person name="Albert I."/>
            <person name="Merrow M."/>
            <person name="Brachmann A."/>
            <person name="Hughes D.P."/>
        </authorList>
    </citation>
    <scope>NUCLEOTIDE SEQUENCE [LARGE SCALE GENOMIC DNA]</scope>
    <source>
        <strain evidence="4 5">SC16a</strain>
    </source>
</reference>
<evidence type="ECO:0000313" key="4">
    <source>
        <dbReference type="EMBL" id="PFH55370.1"/>
    </source>
</evidence>
<reference evidence="4 5" key="2">
    <citation type="journal article" date="2017" name="Sci. Rep.">
        <title>Ant-infecting Ophiocordyceps genomes reveal a high diversity of potential behavioral manipulation genes and a possible major role for enterotoxins.</title>
        <authorList>
            <person name="de Bekker C."/>
            <person name="Ohm R.A."/>
            <person name="Evans H.C."/>
            <person name="Brachmann A."/>
            <person name="Hughes D.P."/>
        </authorList>
    </citation>
    <scope>NUCLEOTIDE SEQUENCE [LARGE SCALE GENOMIC DNA]</scope>
    <source>
        <strain evidence="4 5">SC16a</strain>
    </source>
</reference>
<dbReference type="EMBL" id="LAZP02000964">
    <property type="protein sequence ID" value="PFH55370.1"/>
    <property type="molecule type" value="Genomic_DNA"/>
</dbReference>
<dbReference type="GO" id="GO:0006457">
    <property type="term" value="P:protein folding"/>
    <property type="evidence" value="ECO:0007669"/>
    <property type="project" value="InterPro"/>
</dbReference>
<dbReference type="Gene3D" id="1.10.287.110">
    <property type="entry name" value="DnaJ domain"/>
    <property type="match status" value="1"/>
</dbReference>
<dbReference type="FunFam" id="2.60.260.20:FF:000002">
    <property type="entry name" value="Dnaj homolog subfamily b member"/>
    <property type="match status" value="1"/>
</dbReference>
<accession>A0A2A9P396</accession>
<dbReference type="SUPFAM" id="SSF46565">
    <property type="entry name" value="Chaperone J-domain"/>
    <property type="match status" value="1"/>
</dbReference>
<dbReference type="STRING" id="268505.A0A2A9P396"/>
<dbReference type="CDD" id="cd06257">
    <property type="entry name" value="DnaJ"/>
    <property type="match status" value="1"/>
</dbReference>
<evidence type="ECO:0000259" key="3">
    <source>
        <dbReference type="PROSITE" id="PS50076"/>
    </source>
</evidence>
<dbReference type="PROSITE" id="PS50076">
    <property type="entry name" value="DNAJ_2"/>
    <property type="match status" value="1"/>
</dbReference>
<dbReference type="InterPro" id="IPR001623">
    <property type="entry name" value="DnaJ_domain"/>
</dbReference>
<protein>
    <recommendedName>
        <fullName evidence="3">J domain-containing protein</fullName>
    </recommendedName>
</protein>
<dbReference type="Pfam" id="PF01556">
    <property type="entry name" value="DnaJ_C"/>
    <property type="match status" value="1"/>
</dbReference>
<dbReference type="InterPro" id="IPR051339">
    <property type="entry name" value="DnaJ_subfamily_B"/>
</dbReference>
<dbReference type="SUPFAM" id="SSF49493">
    <property type="entry name" value="HSP40/DnaJ peptide-binding domain"/>
    <property type="match status" value="2"/>
</dbReference>
<dbReference type="CDD" id="cd10747">
    <property type="entry name" value="DnaJ_C"/>
    <property type="match status" value="1"/>
</dbReference>
<keyword evidence="5" id="KW-1185">Reference proteome</keyword>
<keyword evidence="1" id="KW-0143">Chaperone</keyword>
<dbReference type="PANTHER" id="PTHR24078:SF553">
    <property type="entry name" value="DNAJ HOMOLOG SUBFAMILY B MEMBER 5"/>
    <property type="match status" value="1"/>
</dbReference>
<dbReference type="FunFam" id="2.60.260.20:FF:000013">
    <property type="entry name" value="DnaJ subfamily B member 11"/>
    <property type="match status" value="1"/>
</dbReference>
<dbReference type="FunFam" id="1.10.287.110:FF:000136">
    <property type="entry name" value="DnaJ domain-containing protein Psi"/>
    <property type="match status" value="1"/>
</dbReference>
<sequence length="370" mass="40340">MVKETKLYDTLSVKPDASQDEIKKGYRKAALKWHPDKNKDNANAAEKFKECSQAYEILSDPEKRKIYDQYGLEFLLRGGAPPPEGAGGNPFAGGGMPPGFDFGGGGMPGGARTFHFSTSGGPGGGGGGGFSFNNADDIFAEFLRQQTAGGGMRGDEEDDFANIFMGGGAGPRAGRPRMRPTGFPDARKRDPTPEITTVERPLPLSLEELFHGVTKKMKIKRKTFDESGKRVQTDQILEVPIKPGLKKGSKIKFNGVGDQVEGGRQDLHFVVEEKEHALFKREDNDIVHTVTLDLKEALTGWKRTVTTIEGRQINLDKGGPTQPGSEDRYPGLGMPMSKKPGQRGDLIIKYKVNFPSSLTAAQKQTLRDVL</sequence>
<dbReference type="GO" id="GO:0051082">
    <property type="term" value="F:unfolded protein binding"/>
    <property type="evidence" value="ECO:0007669"/>
    <property type="project" value="InterPro"/>
</dbReference>
<dbReference type="Gene3D" id="2.60.260.20">
    <property type="entry name" value="Urease metallochaperone UreE, N-terminal domain"/>
    <property type="match status" value="2"/>
</dbReference>
<organism evidence="4 5">
    <name type="scientific">Ophiocordyceps unilateralis</name>
    <name type="common">Zombie-ant fungus</name>
    <name type="synonym">Torrubia unilateralis</name>
    <dbReference type="NCBI Taxonomy" id="268505"/>
    <lineage>
        <taxon>Eukaryota</taxon>
        <taxon>Fungi</taxon>
        <taxon>Dikarya</taxon>
        <taxon>Ascomycota</taxon>
        <taxon>Pezizomycotina</taxon>
        <taxon>Sordariomycetes</taxon>
        <taxon>Hypocreomycetidae</taxon>
        <taxon>Hypocreales</taxon>
        <taxon>Ophiocordycipitaceae</taxon>
        <taxon>Ophiocordyceps</taxon>
    </lineage>
</organism>
<dbReference type="SMART" id="SM00271">
    <property type="entry name" value="DnaJ"/>
    <property type="match status" value="1"/>
</dbReference>
<gene>
    <name evidence="4" type="ORF">XA68_18474</name>
</gene>
<dbReference type="InterPro" id="IPR036869">
    <property type="entry name" value="J_dom_sf"/>
</dbReference>
<name>A0A2A9P396_OPHUN</name>
<dbReference type="PRINTS" id="PR00625">
    <property type="entry name" value="JDOMAIN"/>
</dbReference>
<dbReference type="PANTHER" id="PTHR24078">
    <property type="entry name" value="DNAJ HOMOLOG SUBFAMILY C MEMBER"/>
    <property type="match status" value="1"/>
</dbReference>
<dbReference type="InterPro" id="IPR008971">
    <property type="entry name" value="HSP40/DnaJ_pept-bd"/>
</dbReference>
<dbReference type="Proteomes" id="UP000037136">
    <property type="component" value="Unassembled WGS sequence"/>
</dbReference>
<proteinExistence type="predicted"/>
<dbReference type="Pfam" id="PF00226">
    <property type="entry name" value="DnaJ"/>
    <property type="match status" value="1"/>
</dbReference>
<comment type="caution">
    <text evidence="4">The sequence shown here is derived from an EMBL/GenBank/DDBJ whole genome shotgun (WGS) entry which is preliminary data.</text>
</comment>
<dbReference type="InterPro" id="IPR002939">
    <property type="entry name" value="DnaJ_C"/>
</dbReference>
<evidence type="ECO:0000313" key="5">
    <source>
        <dbReference type="Proteomes" id="UP000037136"/>
    </source>
</evidence>
<evidence type="ECO:0000256" key="2">
    <source>
        <dbReference type="SAM" id="MobiDB-lite"/>
    </source>
</evidence>
<dbReference type="GO" id="GO:0051087">
    <property type="term" value="F:protein-folding chaperone binding"/>
    <property type="evidence" value="ECO:0007669"/>
    <property type="project" value="TreeGrafter"/>
</dbReference>
<feature type="domain" description="J" evidence="3">
    <location>
        <begin position="6"/>
        <end position="71"/>
    </location>
</feature>